<dbReference type="EMBL" id="JBFOLJ010000005">
    <property type="protein sequence ID" value="KAL2535446.1"/>
    <property type="molecule type" value="Genomic_DNA"/>
</dbReference>
<dbReference type="InterPro" id="IPR023213">
    <property type="entry name" value="CAT-like_dom_sf"/>
</dbReference>
<dbReference type="Gene3D" id="3.30.559.10">
    <property type="entry name" value="Chloramphenicol acetyltransferase-like domain"/>
    <property type="match status" value="2"/>
</dbReference>
<reference evidence="6" key="2">
    <citation type="submission" date="2024-07" db="EMBL/GenBank/DDBJ databases">
        <title>Two chromosome-level genome assemblies of Korean endemic species Abeliophyllum distichum and Forsythia ovata (Oleaceae).</title>
        <authorList>
            <person name="Jang H."/>
        </authorList>
    </citation>
    <scope>NUCLEOTIDE SEQUENCE [LARGE SCALE GENOMIC DNA]</scope>
</reference>
<keyword evidence="6" id="KW-1185">Reference proteome</keyword>
<dbReference type="PANTHER" id="PTHR31147">
    <property type="entry name" value="ACYL TRANSFERASE 4"/>
    <property type="match status" value="1"/>
</dbReference>
<evidence type="ECO:0000313" key="6">
    <source>
        <dbReference type="Proteomes" id="UP001604277"/>
    </source>
</evidence>
<dbReference type="Proteomes" id="UP001604277">
    <property type="component" value="Unassembled WGS sequence"/>
</dbReference>
<organism evidence="5 6">
    <name type="scientific">Forsythia ovata</name>
    <dbReference type="NCBI Taxonomy" id="205694"/>
    <lineage>
        <taxon>Eukaryota</taxon>
        <taxon>Viridiplantae</taxon>
        <taxon>Streptophyta</taxon>
        <taxon>Embryophyta</taxon>
        <taxon>Tracheophyta</taxon>
        <taxon>Spermatophyta</taxon>
        <taxon>Magnoliopsida</taxon>
        <taxon>eudicotyledons</taxon>
        <taxon>Gunneridae</taxon>
        <taxon>Pentapetalae</taxon>
        <taxon>asterids</taxon>
        <taxon>lamiids</taxon>
        <taxon>Lamiales</taxon>
        <taxon>Oleaceae</taxon>
        <taxon>Forsythieae</taxon>
        <taxon>Forsythia</taxon>
    </lineage>
</organism>
<comment type="similarity">
    <text evidence="1">Belongs to the plant acyltransferase family.</text>
</comment>
<evidence type="ECO:0000256" key="3">
    <source>
        <dbReference type="ARBA" id="ARBA00023315"/>
    </source>
</evidence>
<dbReference type="InterPro" id="IPR050898">
    <property type="entry name" value="Plant_acyltransferase"/>
</dbReference>
<name>A0ABD1VDY8_9LAMI</name>
<keyword evidence="3" id="KW-0012">Acyltransferase</keyword>
<gene>
    <name evidence="4" type="ORF">Fot_16591</name>
    <name evidence="5" type="ORF">Fot_16837</name>
</gene>
<keyword evidence="2" id="KW-0808">Transferase</keyword>
<accession>A0ABD1VDY8</accession>
<reference evidence="5" key="1">
    <citation type="submission" date="2024-07" db="EMBL/GenBank/DDBJ databases">
        <title>Two chromosome-level genome assemblies of Korean endemic species Abeliophyllum distichum and Forsythia ovata (Oleaceae).</title>
        <authorList>
            <person name="Mun J.H."/>
        </authorList>
    </citation>
    <scope>NUCLEOTIDE SEQUENCE</scope>
    <source>
        <strain evidence="5">KNKB202402200001</strain>
        <tissue evidence="5">Leaf</tissue>
    </source>
</reference>
<evidence type="ECO:0000313" key="5">
    <source>
        <dbReference type="EMBL" id="KAL2535446.1"/>
    </source>
</evidence>
<dbReference type="GO" id="GO:0016746">
    <property type="term" value="F:acyltransferase activity"/>
    <property type="evidence" value="ECO:0007669"/>
    <property type="project" value="UniProtKB-KW"/>
</dbReference>
<proteinExistence type="inferred from homology"/>
<dbReference type="PANTHER" id="PTHR31147:SF1">
    <property type="entry name" value="ACYL TRANSFERASE 4"/>
    <property type="match status" value="1"/>
</dbReference>
<evidence type="ECO:0000313" key="4">
    <source>
        <dbReference type="EMBL" id="KAL2535200.1"/>
    </source>
</evidence>
<evidence type="ECO:0000256" key="2">
    <source>
        <dbReference type="ARBA" id="ARBA00022679"/>
    </source>
</evidence>
<dbReference type="AlphaFoldDB" id="A0ABD1VDY8"/>
<evidence type="ECO:0000256" key="1">
    <source>
        <dbReference type="ARBA" id="ARBA00009861"/>
    </source>
</evidence>
<protein>
    <submittedName>
        <fullName evidence="5">HXXXD-type acyl-transferase family protein</fullName>
    </submittedName>
</protein>
<comment type="caution">
    <text evidence="5">The sequence shown here is derived from an EMBL/GenBank/DDBJ whole genome shotgun (WGS) entry which is preliminary data.</text>
</comment>
<sequence>MDFSVARLSRSLVSPSEPTPSGVLDLSVIDRLPVLRCNARTLHIFRHGPKAAEVLRKALSKALVPYYPLAGRLNVSAENQLQITCSGEGIWFVEASANCMLEAVNFFEDTAVIPYDKLLPDPPQEYNPLVQMQITQFECGGFVVGLIFSHSICDGLGAAQFLNAVGEMAKGVEQLSINPVWCRDFLPPPPLQFHANSMPADMPPVPPILDYQLEHANIDISPDQINDLKQKFRELTGKNCSSFEIVAASLWSHRARAINLKDDTDMTLVFFANCRHLLNPPLPVGFYGNCFFPVTITVSNQTLTKASNGEIVKLIQEAKAGLPNEFGKWVKGELMKDPFAPPLVYTTMFISEWGRLGFNQVDYGWGHPVHIVPIQGSSLIPVAIVGSVPCTRRGVRLMTWCVEKAHLQPFVKQMTSLI</sequence>
<dbReference type="EMBL" id="JBFOLJ010000005">
    <property type="protein sequence ID" value="KAL2535200.1"/>
    <property type="molecule type" value="Genomic_DNA"/>
</dbReference>
<dbReference type="Pfam" id="PF02458">
    <property type="entry name" value="Transferase"/>
    <property type="match status" value="1"/>
</dbReference>